<keyword evidence="4 5" id="KW-0472">Membrane</keyword>
<keyword evidence="3 5" id="KW-1133">Transmembrane helix</keyword>
<evidence type="ECO:0000259" key="6">
    <source>
        <dbReference type="Pfam" id="PF01490"/>
    </source>
</evidence>
<keyword evidence="2 5" id="KW-0812">Transmembrane</keyword>
<dbReference type="PANTHER" id="PTHR22950">
    <property type="entry name" value="AMINO ACID TRANSPORTER"/>
    <property type="match status" value="1"/>
</dbReference>
<feature type="domain" description="Amino acid transporter transmembrane" evidence="6">
    <location>
        <begin position="1"/>
        <end position="188"/>
    </location>
</feature>
<dbReference type="AlphaFoldDB" id="A0A8J9Y7W4"/>
<feature type="non-terminal residue" evidence="7">
    <location>
        <position position="196"/>
    </location>
</feature>
<feature type="transmembrane region" description="Helical" evidence="5">
    <location>
        <begin position="107"/>
        <end position="124"/>
    </location>
</feature>
<evidence type="ECO:0000256" key="3">
    <source>
        <dbReference type="ARBA" id="ARBA00022989"/>
    </source>
</evidence>
<sequence length="196" mass="21419">MVLPLKSEMKKPELFQKPLGVLNVGMVIVASIFLTVGFLGYLKWGEDVAGSLTLNLKPGHALSTTVQVLITIAILLTYPLQFYVPIAISWPALRKKYGKKYPTIKELGYRAVLVLITFALAESIPQLGLFISLVGAISSTALALIFPPIIQLVSTYQNTNTVPSMMVVKNMVIIILGMFIFITGTYQSLAAIIQAF</sequence>
<dbReference type="GO" id="GO:0005774">
    <property type="term" value="C:vacuolar membrane"/>
    <property type="evidence" value="ECO:0007669"/>
    <property type="project" value="TreeGrafter"/>
</dbReference>
<keyword evidence="8" id="KW-1185">Reference proteome</keyword>
<dbReference type="PANTHER" id="PTHR22950:SF349">
    <property type="entry name" value="AMINO ACID TRANSPORTER TRANSMEMBRANE DOMAIN-CONTAINING PROTEIN"/>
    <property type="match status" value="1"/>
</dbReference>
<evidence type="ECO:0000313" key="8">
    <source>
        <dbReference type="Proteomes" id="UP000838878"/>
    </source>
</evidence>
<comment type="subcellular location">
    <subcellularLocation>
        <location evidence="1">Membrane</location>
        <topology evidence="1">Multi-pass membrane protein</topology>
    </subcellularLocation>
</comment>
<dbReference type="InterPro" id="IPR013057">
    <property type="entry name" value="AA_transpt_TM"/>
</dbReference>
<dbReference type="GO" id="GO:0015179">
    <property type="term" value="F:L-amino acid transmembrane transporter activity"/>
    <property type="evidence" value="ECO:0007669"/>
    <property type="project" value="TreeGrafter"/>
</dbReference>
<dbReference type="Pfam" id="PF01490">
    <property type="entry name" value="Aa_trans"/>
    <property type="match status" value="1"/>
</dbReference>
<feature type="transmembrane region" description="Helical" evidence="5">
    <location>
        <begin position="21"/>
        <end position="42"/>
    </location>
</feature>
<reference evidence="7" key="1">
    <citation type="submission" date="2021-12" db="EMBL/GenBank/DDBJ databases">
        <authorList>
            <person name="Martin H S."/>
        </authorList>
    </citation>
    <scope>NUCLEOTIDE SEQUENCE</scope>
</reference>
<dbReference type="EMBL" id="OV170231">
    <property type="protein sequence ID" value="CAH0716671.1"/>
    <property type="molecule type" value="Genomic_DNA"/>
</dbReference>
<name>A0A8J9Y7W4_9NEOP</name>
<gene>
    <name evidence="7" type="ORF">BINO364_LOCUS3389</name>
</gene>
<feature type="transmembrane region" description="Helical" evidence="5">
    <location>
        <begin position="130"/>
        <end position="150"/>
    </location>
</feature>
<proteinExistence type="predicted"/>
<evidence type="ECO:0000256" key="4">
    <source>
        <dbReference type="ARBA" id="ARBA00023136"/>
    </source>
</evidence>
<evidence type="ECO:0000256" key="1">
    <source>
        <dbReference type="ARBA" id="ARBA00004141"/>
    </source>
</evidence>
<dbReference type="OrthoDB" id="1684102at2759"/>
<feature type="transmembrane region" description="Helical" evidence="5">
    <location>
        <begin position="171"/>
        <end position="193"/>
    </location>
</feature>
<protein>
    <recommendedName>
        <fullName evidence="6">Amino acid transporter transmembrane domain-containing protein</fullName>
    </recommendedName>
</protein>
<dbReference type="Proteomes" id="UP000838878">
    <property type="component" value="Chromosome 11"/>
</dbReference>
<evidence type="ECO:0000256" key="5">
    <source>
        <dbReference type="SAM" id="Phobius"/>
    </source>
</evidence>
<evidence type="ECO:0000256" key="2">
    <source>
        <dbReference type="ARBA" id="ARBA00022692"/>
    </source>
</evidence>
<feature type="transmembrane region" description="Helical" evidence="5">
    <location>
        <begin position="62"/>
        <end position="86"/>
    </location>
</feature>
<evidence type="ECO:0000313" key="7">
    <source>
        <dbReference type="EMBL" id="CAH0716671.1"/>
    </source>
</evidence>
<organism evidence="7 8">
    <name type="scientific">Brenthis ino</name>
    <name type="common">lesser marbled fritillary</name>
    <dbReference type="NCBI Taxonomy" id="405034"/>
    <lineage>
        <taxon>Eukaryota</taxon>
        <taxon>Metazoa</taxon>
        <taxon>Ecdysozoa</taxon>
        <taxon>Arthropoda</taxon>
        <taxon>Hexapoda</taxon>
        <taxon>Insecta</taxon>
        <taxon>Pterygota</taxon>
        <taxon>Neoptera</taxon>
        <taxon>Endopterygota</taxon>
        <taxon>Lepidoptera</taxon>
        <taxon>Glossata</taxon>
        <taxon>Ditrysia</taxon>
        <taxon>Papilionoidea</taxon>
        <taxon>Nymphalidae</taxon>
        <taxon>Heliconiinae</taxon>
        <taxon>Argynnini</taxon>
        <taxon>Brenthis</taxon>
    </lineage>
</organism>
<accession>A0A8J9Y7W4</accession>